<dbReference type="RefSeq" id="WP_142041624.1">
    <property type="nucleotide sequence ID" value="NZ_JBHTGS010000001.1"/>
</dbReference>
<dbReference type="SUPFAM" id="SSF51419">
    <property type="entry name" value="PLP-binding barrel"/>
    <property type="match status" value="1"/>
</dbReference>
<dbReference type="GO" id="GO:0008721">
    <property type="term" value="F:D-serine ammonia-lyase activity"/>
    <property type="evidence" value="ECO:0007669"/>
    <property type="project" value="TreeGrafter"/>
</dbReference>
<sequence>MNGSHDSRALRVRYDTATAELSPPLAIVDLAAFDANADAMARAATSMTDAPLPIRVASKSVRCRELIRRALDHPGFAGVLAFSLAEAVWLVETGLTDDAVVGYPTADAAALTTLAADADLARAITLMVDDEAQLDLIDRVISPADRAQLRLCIDMDASWRPLGSPSHIGVRRSPVHKPIDVVRLGKAIAARPGFRLVGVMSYEAQIAGVQQGHGLAATAVRAMQRRSFAELRRRRGLAIAGLRRLVDLEFVNAGGTGSLALTAGDPSVTELTAGSGLLAPTLFDGYDAFTPEPAAAFALSVVRRPTRDIATLHGGGWPASGPGQPSRLPTPWLPAGLKLTGIEGAGEVQTPVTGPSAADLRVGDRVWFRHAKAGELSERVNRLHLINGSRIEATVPTYRGEGRAFL</sequence>
<reference evidence="2 3" key="1">
    <citation type="submission" date="2019-06" db="EMBL/GenBank/DDBJ databases">
        <title>Sequencing the genomes of 1000 actinobacteria strains.</title>
        <authorList>
            <person name="Klenk H.-P."/>
        </authorList>
    </citation>
    <scope>NUCLEOTIDE SEQUENCE [LARGE SCALE GENOMIC DNA]</scope>
    <source>
        <strain evidence="2 3">DSM 45928</strain>
    </source>
</reference>
<dbReference type="AlphaFoldDB" id="A0A543AZF9"/>
<evidence type="ECO:0000313" key="2">
    <source>
        <dbReference type="EMBL" id="TQL77946.1"/>
    </source>
</evidence>
<keyword evidence="3" id="KW-1185">Reference proteome</keyword>
<accession>A0A543AZF9</accession>
<dbReference type="Gene3D" id="3.20.20.10">
    <property type="entry name" value="Alanine racemase"/>
    <property type="match status" value="1"/>
</dbReference>
<comment type="caution">
    <text evidence="2">The sequence shown here is derived from an EMBL/GenBank/DDBJ whole genome shotgun (WGS) entry which is preliminary data.</text>
</comment>
<dbReference type="GO" id="GO:0036088">
    <property type="term" value="P:D-serine catabolic process"/>
    <property type="evidence" value="ECO:0007669"/>
    <property type="project" value="TreeGrafter"/>
</dbReference>
<dbReference type="PANTHER" id="PTHR28004:SF2">
    <property type="entry name" value="D-SERINE DEHYDRATASE"/>
    <property type="match status" value="1"/>
</dbReference>
<name>A0A543AZF9_9ACTN</name>
<dbReference type="Proteomes" id="UP000317043">
    <property type="component" value="Unassembled WGS sequence"/>
</dbReference>
<protein>
    <submittedName>
        <fullName evidence="2">D-serine deaminase-like pyridoxal phosphate-dependent protein</fullName>
    </submittedName>
</protein>
<dbReference type="InterPro" id="IPR001608">
    <property type="entry name" value="Ala_racemase_N"/>
</dbReference>
<dbReference type="InterPro" id="IPR051466">
    <property type="entry name" value="D-amino_acid_metab_enzyme"/>
</dbReference>
<dbReference type="EMBL" id="VFOW01000001">
    <property type="protein sequence ID" value="TQL77946.1"/>
    <property type="molecule type" value="Genomic_DNA"/>
</dbReference>
<proteinExistence type="predicted"/>
<gene>
    <name evidence="2" type="ORF">FB566_3520</name>
</gene>
<evidence type="ECO:0000313" key="3">
    <source>
        <dbReference type="Proteomes" id="UP000317043"/>
    </source>
</evidence>
<dbReference type="InterPro" id="IPR029066">
    <property type="entry name" value="PLP-binding_barrel"/>
</dbReference>
<dbReference type="InParanoid" id="A0A543AZF9"/>
<feature type="domain" description="Alanine racemase N-terminal" evidence="1">
    <location>
        <begin position="28"/>
        <end position="233"/>
    </location>
</feature>
<dbReference type="PANTHER" id="PTHR28004">
    <property type="entry name" value="ZGC:162816-RELATED"/>
    <property type="match status" value="1"/>
</dbReference>
<organism evidence="2 3">
    <name type="scientific">Stackebrandtia endophytica</name>
    <dbReference type="NCBI Taxonomy" id="1496996"/>
    <lineage>
        <taxon>Bacteria</taxon>
        <taxon>Bacillati</taxon>
        <taxon>Actinomycetota</taxon>
        <taxon>Actinomycetes</taxon>
        <taxon>Glycomycetales</taxon>
        <taxon>Glycomycetaceae</taxon>
        <taxon>Stackebrandtia</taxon>
    </lineage>
</organism>
<evidence type="ECO:0000259" key="1">
    <source>
        <dbReference type="Pfam" id="PF01168"/>
    </source>
</evidence>
<dbReference type="Pfam" id="PF01168">
    <property type="entry name" value="Ala_racemase_N"/>
    <property type="match status" value="1"/>
</dbReference>
<dbReference type="OrthoDB" id="2445260at2"/>